<reference evidence="9 10" key="1">
    <citation type="submission" date="2016-10" db="EMBL/GenBank/DDBJ databases">
        <authorList>
            <person name="Varghese N."/>
            <person name="Submissions S."/>
        </authorList>
    </citation>
    <scope>NUCLEOTIDE SEQUENCE [LARGE SCALE GENOMIC DNA]</scope>
    <source>
        <strain evidence="9 10">FF3</strain>
    </source>
</reference>
<evidence type="ECO:0000256" key="1">
    <source>
        <dbReference type="ARBA" id="ARBA00009913"/>
    </source>
</evidence>
<protein>
    <submittedName>
        <fullName evidence="9">Site-specific DNA recombinase</fullName>
    </submittedName>
</protein>
<dbReference type="CDD" id="cd03768">
    <property type="entry name" value="SR_ResInv"/>
    <property type="match status" value="1"/>
</dbReference>
<dbReference type="RefSeq" id="WP_074836274.1">
    <property type="nucleotide sequence ID" value="NZ_FNYY01000005.1"/>
</dbReference>
<dbReference type="SUPFAM" id="SSF46689">
    <property type="entry name" value="Homeodomain-like"/>
    <property type="match status" value="1"/>
</dbReference>
<dbReference type="GeneID" id="80818139"/>
<dbReference type="PRINTS" id="PR01590">
    <property type="entry name" value="HTHFIS"/>
</dbReference>
<keyword evidence="3" id="KW-0230">DNA invertase</keyword>
<dbReference type="Gene3D" id="3.40.50.1390">
    <property type="entry name" value="Resolvase, N-terminal catalytic domain"/>
    <property type="match status" value="1"/>
</dbReference>
<dbReference type="Proteomes" id="UP000182932">
    <property type="component" value="Unassembled WGS sequence"/>
</dbReference>
<evidence type="ECO:0000259" key="8">
    <source>
        <dbReference type="PROSITE" id="PS51736"/>
    </source>
</evidence>
<keyword evidence="10" id="KW-1185">Reference proteome</keyword>
<gene>
    <name evidence="9" type="ORF">SAMN04487940_105172</name>
</gene>
<accession>A0A975W9K9</accession>
<dbReference type="PROSITE" id="PS00397">
    <property type="entry name" value="RECOMBINASES_1"/>
    <property type="match status" value="1"/>
</dbReference>
<dbReference type="InterPro" id="IPR036162">
    <property type="entry name" value="Resolvase-like_N_sf"/>
</dbReference>
<dbReference type="PANTHER" id="PTHR30461:SF26">
    <property type="entry name" value="RESOLVASE HOMOLOG YNEB"/>
    <property type="match status" value="1"/>
</dbReference>
<dbReference type="InterPro" id="IPR006118">
    <property type="entry name" value="Recombinase_CS"/>
</dbReference>
<dbReference type="PANTHER" id="PTHR30461">
    <property type="entry name" value="DNA-INVERTASE FROM LAMBDOID PROPHAGE"/>
    <property type="match status" value="1"/>
</dbReference>
<feature type="active site" description="O-(5'-phospho-DNA)-serine intermediate" evidence="6 7">
    <location>
        <position position="11"/>
    </location>
</feature>
<sequence length="186" mass="20439">MGEVIGYARVSSAGQKLDVQSAALAGAGCERIFAEKKSGTKRQGRVELERMMDYVRKGDTVVCVRLDRLARSTRDLLQIAETLEEKGVNLKVLEQEIDTGTPAGRLFFTMIAAIGEFETELRKERQREGIDAALAKGIDSPFRGRPAKIQLKDVQAALEANNGSKAAAARELGISRDSVYRIVREQ</sequence>
<dbReference type="InterPro" id="IPR050639">
    <property type="entry name" value="SSR_resolvase"/>
</dbReference>
<evidence type="ECO:0000256" key="4">
    <source>
        <dbReference type="ARBA" id="ARBA00023125"/>
    </source>
</evidence>
<dbReference type="Pfam" id="PF00239">
    <property type="entry name" value="Resolvase"/>
    <property type="match status" value="1"/>
</dbReference>
<evidence type="ECO:0000313" key="10">
    <source>
        <dbReference type="Proteomes" id="UP000182932"/>
    </source>
</evidence>
<keyword evidence="5" id="KW-0233">DNA recombination</keyword>
<comment type="caution">
    <text evidence="9">The sequence shown here is derived from an EMBL/GenBank/DDBJ whole genome shotgun (WGS) entry which is preliminary data.</text>
</comment>
<dbReference type="PROSITE" id="PS00398">
    <property type="entry name" value="RECOMBINASES_2"/>
    <property type="match status" value="1"/>
</dbReference>
<evidence type="ECO:0000313" key="9">
    <source>
        <dbReference type="EMBL" id="SEJ38280.1"/>
    </source>
</evidence>
<dbReference type="GO" id="GO:0000150">
    <property type="term" value="F:DNA strand exchange activity"/>
    <property type="evidence" value="ECO:0007669"/>
    <property type="project" value="UniProtKB-KW"/>
</dbReference>
<evidence type="ECO:0000256" key="5">
    <source>
        <dbReference type="ARBA" id="ARBA00023172"/>
    </source>
</evidence>
<dbReference type="InterPro" id="IPR006119">
    <property type="entry name" value="Resolv_N"/>
</dbReference>
<dbReference type="Pfam" id="PF02954">
    <property type="entry name" value="HTH_8"/>
    <property type="match status" value="1"/>
</dbReference>
<dbReference type="SMART" id="SM00857">
    <property type="entry name" value="Resolvase"/>
    <property type="match status" value="1"/>
</dbReference>
<dbReference type="Gene3D" id="1.10.10.60">
    <property type="entry name" value="Homeodomain-like"/>
    <property type="match status" value="1"/>
</dbReference>
<dbReference type="SUPFAM" id="SSF53041">
    <property type="entry name" value="Resolvase-like"/>
    <property type="match status" value="1"/>
</dbReference>
<feature type="domain" description="Resolvase/invertase-type recombinase catalytic" evidence="8">
    <location>
        <begin position="3"/>
        <end position="137"/>
    </location>
</feature>
<evidence type="ECO:0000256" key="3">
    <source>
        <dbReference type="ARBA" id="ARBA00023100"/>
    </source>
</evidence>
<keyword evidence="2" id="KW-0229">DNA integration</keyword>
<dbReference type="EMBL" id="FNYY01000005">
    <property type="protein sequence ID" value="SEJ38280.1"/>
    <property type="molecule type" value="Genomic_DNA"/>
</dbReference>
<dbReference type="PROSITE" id="PS51736">
    <property type="entry name" value="RECOMBINASES_3"/>
    <property type="match status" value="1"/>
</dbReference>
<dbReference type="InterPro" id="IPR009057">
    <property type="entry name" value="Homeodomain-like_sf"/>
</dbReference>
<keyword evidence="4" id="KW-0238">DNA-binding</keyword>
<proteinExistence type="inferred from homology"/>
<organism evidence="9 10">
    <name type="scientific">Marinovum algicola</name>
    <dbReference type="NCBI Taxonomy" id="42444"/>
    <lineage>
        <taxon>Bacteria</taxon>
        <taxon>Pseudomonadati</taxon>
        <taxon>Pseudomonadota</taxon>
        <taxon>Alphaproteobacteria</taxon>
        <taxon>Rhodobacterales</taxon>
        <taxon>Roseobacteraceae</taxon>
        <taxon>Marinovum</taxon>
    </lineage>
</organism>
<evidence type="ECO:0000256" key="2">
    <source>
        <dbReference type="ARBA" id="ARBA00022908"/>
    </source>
</evidence>
<evidence type="ECO:0000256" key="6">
    <source>
        <dbReference type="PIRSR" id="PIRSR606118-50"/>
    </source>
</evidence>
<dbReference type="GO" id="GO:0043565">
    <property type="term" value="F:sequence-specific DNA binding"/>
    <property type="evidence" value="ECO:0007669"/>
    <property type="project" value="InterPro"/>
</dbReference>
<comment type="similarity">
    <text evidence="1">Belongs to the site-specific recombinase resolvase family.</text>
</comment>
<dbReference type="GO" id="GO:0015074">
    <property type="term" value="P:DNA integration"/>
    <property type="evidence" value="ECO:0007669"/>
    <property type="project" value="UniProtKB-KW"/>
</dbReference>
<dbReference type="InterPro" id="IPR002197">
    <property type="entry name" value="HTH_Fis"/>
</dbReference>
<dbReference type="AlphaFoldDB" id="A0A975W9K9"/>
<evidence type="ECO:0000256" key="7">
    <source>
        <dbReference type="PROSITE-ProRule" id="PRU10137"/>
    </source>
</evidence>
<name>A0A975W9K9_9RHOB</name>
<dbReference type="FunFam" id="3.40.50.1390:FF:000001">
    <property type="entry name" value="DNA recombinase"/>
    <property type="match status" value="1"/>
</dbReference>